<dbReference type="GO" id="GO:0043565">
    <property type="term" value="F:sequence-specific DNA binding"/>
    <property type="evidence" value="ECO:0007669"/>
    <property type="project" value="UniProtKB-ARBA"/>
</dbReference>
<dbReference type="GO" id="GO:0005694">
    <property type="term" value="C:chromosome"/>
    <property type="evidence" value="ECO:0007669"/>
    <property type="project" value="UniProtKB-ARBA"/>
</dbReference>
<dbReference type="SUPFAM" id="SSF54695">
    <property type="entry name" value="POZ domain"/>
    <property type="match status" value="1"/>
</dbReference>
<dbReference type="EMBL" id="AJVK01020098">
    <property type="status" value="NOT_ANNOTATED_CDS"/>
    <property type="molecule type" value="Genomic_DNA"/>
</dbReference>
<proteinExistence type="predicted"/>
<evidence type="ECO:0000256" key="2">
    <source>
        <dbReference type="ARBA" id="ARBA00022723"/>
    </source>
</evidence>
<dbReference type="FunFam" id="3.30.160.60:FF:000096">
    <property type="entry name" value="Zinc finger and BTB domain-containing protein 18 isoform 1"/>
    <property type="match status" value="1"/>
</dbReference>
<feature type="region of interest" description="Disordered" evidence="7">
    <location>
        <begin position="471"/>
        <end position="497"/>
    </location>
</feature>
<evidence type="ECO:0000256" key="5">
    <source>
        <dbReference type="ARBA" id="ARBA00022833"/>
    </source>
</evidence>
<sequence>MLVPSNSVDCGVGIPAHKIILSTCSHYFASIFENNPTPPNSLIYVVLPAELSRKSLQILIQYMYSGEATVSNDILNEVLRGGELLRIRGLWRSNHHGSDPQGPSQRPVEAAGATRVIKQDVSVIDKHLSEMGVKPPSNGALKESPVLVMHPHVATPTPYTPPIQNLAVKKDVAIDPGEESSTSRCVLTSDLRTDASRSSVESRRIVEVAPRQDLPEGSHEHDLSFLGIKQEPVEWTEFEQQNGIERQHMEITVKPEMIYQEEAPDEHPEEMQEPIYSPLTCELCSETFTIPGEWVRHIENFHSDSPSQTIPKKRRRTEDTASENIAALRCDLCSMFFITPAEWVRHVQNTHTETELAISNNSAPPKRNIRMSRPLDGQTQDKSCSICHKTFPSYASMEIHKRTHTGEKPFYCSMGCNKGFNVKSNLLRHMRTLHNQLINPSSVQDQADVDRDVKWFLFCSNSLNCVVEDSFPSETSGKERRAQFQKGDLESKSKLTK</sequence>
<dbReference type="AlphaFoldDB" id="A0A1B0GLY3"/>
<feature type="compositionally biased region" description="Basic and acidic residues" evidence="7">
    <location>
        <begin position="476"/>
        <end position="497"/>
    </location>
</feature>
<evidence type="ECO:0000313" key="8">
    <source>
        <dbReference type="EnsemblMetazoa" id="PPAI000143-PA"/>
    </source>
</evidence>
<dbReference type="InterPro" id="IPR011333">
    <property type="entry name" value="SKP1/BTB/POZ_sf"/>
</dbReference>
<evidence type="ECO:0000256" key="7">
    <source>
        <dbReference type="SAM" id="MobiDB-lite"/>
    </source>
</evidence>
<dbReference type="PANTHER" id="PTHR24394">
    <property type="entry name" value="ZINC FINGER PROTEIN"/>
    <property type="match status" value="1"/>
</dbReference>
<reference evidence="8" key="1">
    <citation type="submission" date="2022-08" db="UniProtKB">
        <authorList>
            <consortium name="EnsemblMetazoa"/>
        </authorList>
    </citation>
    <scope>IDENTIFICATION</scope>
    <source>
        <strain evidence="8">Israel</strain>
    </source>
</reference>
<dbReference type="GO" id="GO:0008270">
    <property type="term" value="F:zinc ion binding"/>
    <property type="evidence" value="ECO:0007669"/>
    <property type="project" value="UniProtKB-KW"/>
</dbReference>
<dbReference type="Gene3D" id="3.30.710.10">
    <property type="entry name" value="Potassium Channel Kv1.1, Chain A"/>
    <property type="match status" value="1"/>
</dbReference>
<dbReference type="EnsemblMetazoa" id="PPAI000143-RA">
    <property type="protein sequence ID" value="PPAI000143-PA"/>
    <property type="gene ID" value="PPAI000143"/>
</dbReference>
<dbReference type="EMBL" id="AJVK01020097">
    <property type="status" value="NOT_ANNOTATED_CDS"/>
    <property type="molecule type" value="Genomic_DNA"/>
</dbReference>
<dbReference type="EMBL" id="AJVK01020096">
    <property type="status" value="NOT_ANNOTATED_CDS"/>
    <property type="molecule type" value="Genomic_DNA"/>
</dbReference>
<dbReference type="Pfam" id="PF00096">
    <property type="entry name" value="zf-C2H2"/>
    <property type="match status" value="1"/>
</dbReference>
<keyword evidence="2" id="KW-0479">Metal-binding</keyword>
<evidence type="ECO:0000256" key="1">
    <source>
        <dbReference type="ARBA" id="ARBA00004123"/>
    </source>
</evidence>
<keyword evidence="6" id="KW-0539">Nucleus</keyword>
<feature type="region of interest" description="Disordered" evidence="7">
    <location>
        <begin position="359"/>
        <end position="381"/>
    </location>
</feature>
<evidence type="ECO:0000256" key="6">
    <source>
        <dbReference type="ARBA" id="ARBA00023242"/>
    </source>
</evidence>
<evidence type="ECO:0000256" key="4">
    <source>
        <dbReference type="ARBA" id="ARBA00022771"/>
    </source>
</evidence>
<dbReference type="Pfam" id="PF00651">
    <property type="entry name" value="BTB"/>
    <property type="match status" value="1"/>
</dbReference>
<dbReference type="Pfam" id="PF13912">
    <property type="entry name" value="zf-C2H2_6"/>
    <property type="match status" value="1"/>
</dbReference>
<evidence type="ECO:0000256" key="3">
    <source>
        <dbReference type="ARBA" id="ARBA00022737"/>
    </source>
</evidence>
<dbReference type="VEuPathDB" id="VectorBase:PPAPM1_000157"/>
<keyword evidence="9" id="KW-1185">Reference proteome</keyword>
<dbReference type="InterPro" id="IPR036236">
    <property type="entry name" value="Znf_C2H2_sf"/>
</dbReference>
<keyword evidence="5" id="KW-0862">Zinc</keyword>
<dbReference type="PANTHER" id="PTHR24394:SF44">
    <property type="entry name" value="ZINC FINGER PROTEIN 271-LIKE"/>
    <property type="match status" value="1"/>
</dbReference>
<dbReference type="GO" id="GO:0005634">
    <property type="term" value="C:nucleus"/>
    <property type="evidence" value="ECO:0007669"/>
    <property type="project" value="UniProtKB-SubCell"/>
</dbReference>
<dbReference type="GO" id="GO:0045893">
    <property type="term" value="P:positive regulation of DNA-templated transcription"/>
    <property type="evidence" value="ECO:0007669"/>
    <property type="project" value="UniProtKB-ARBA"/>
</dbReference>
<dbReference type="SUPFAM" id="SSF57667">
    <property type="entry name" value="beta-beta-alpha zinc fingers"/>
    <property type="match status" value="1"/>
</dbReference>
<accession>A0A1B0GLY3</accession>
<protein>
    <submittedName>
        <fullName evidence="8">Uncharacterized protein</fullName>
    </submittedName>
</protein>
<dbReference type="EMBL" id="AJVK01020094">
    <property type="status" value="NOT_ANNOTATED_CDS"/>
    <property type="molecule type" value="Genomic_DNA"/>
</dbReference>
<evidence type="ECO:0000313" key="9">
    <source>
        <dbReference type="Proteomes" id="UP000092462"/>
    </source>
</evidence>
<comment type="subcellular location">
    <subcellularLocation>
        <location evidence="1">Nucleus</location>
    </subcellularLocation>
</comment>
<dbReference type="Proteomes" id="UP000092462">
    <property type="component" value="Unassembled WGS sequence"/>
</dbReference>
<dbReference type="InterPro" id="IPR000210">
    <property type="entry name" value="BTB/POZ_dom"/>
</dbReference>
<dbReference type="VEuPathDB" id="VectorBase:PPAI000143"/>
<keyword evidence="3" id="KW-0677">Repeat</keyword>
<keyword evidence="4" id="KW-0863">Zinc-finger</keyword>
<dbReference type="SMART" id="SM00225">
    <property type="entry name" value="BTB"/>
    <property type="match status" value="1"/>
</dbReference>
<dbReference type="PROSITE" id="PS50097">
    <property type="entry name" value="BTB"/>
    <property type="match status" value="1"/>
</dbReference>
<dbReference type="EMBL" id="AJVK01020095">
    <property type="status" value="NOT_ANNOTATED_CDS"/>
    <property type="molecule type" value="Genomic_DNA"/>
</dbReference>
<name>A0A1B0GLY3_PHLPP</name>
<dbReference type="Gene3D" id="3.30.160.60">
    <property type="entry name" value="Classic Zinc Finger"/>
    <property type="match status" value="3"/>
</dbReference>
<dbReference type="PROSITE" id="PS50157">
    <property type="entry name" value="ZINC_FINGER_C2H2_2"/>
    <property type="match status" value="2"/>
</dbReference>
<dbReference type="InterPro" id="IPR013087">
    <property type="entry name" value="Znf_C2H2_type"/>
</dbReference>
<dbReference type="SMART" id="SM00355">
    <property type="entry name" value="ZnF_C2H2"/>
    <property type="match status" value="4"/>
</dbReference>
<dbReference type="FunFam" id="3.30.160.60:FF:001732">
    <property type="entry name" value="Zgc:162936"/>
    <property type="match status" value="1"/>
</dbReference>
<organism evidence="8 9">
    <name type="scientific">Phlebotomus papatasi</name>
    <name type="common">Sandfly</name>
    <dbReference type="NCBI Taxonomy" id="29031"/>
    <lineage>
        <taxon>Eukaryota</taxon>
        <taxon>Metazoa</taxon>
        <taxon>Ecdysozoa</taxon>
        <taxon>Arthropoda</taxon>
        <taxon>Hexapoda</taxon>
        <taxon>Insecta</taxon>
        <taxon>Pterygota</taxon>
        <taxon>Neoptera</taxon>
        <taxon>Endopterygota</taxon>
        <taxon>Diptera</taxon>
        <taxon>Nematocera</taxon>
        <taxon>Psychodoidea</taxon>
        <taxon>Psychodidae</taxon>
        <taxon>Phlebotomus</taxon>
        <taxon>Phlebotomus</taxon>
    </lineage>
</organism>
<dbReference type="GO" id="GO:0000981">
    <property type="term" value="F:DNA-binding transcription factor activity, RNA polymerase II-specific"/>
    <property type="evidence" value="ECO:0007669"/>
    <property type="project" value="TreeGrafter"/>
</dbReference>
<dbReference type="PROSITE" id="PS00028">
    <property type="entry name" value="ZINC_FINGER_C2H2_1"/>
    <property type="match status" value="4"/>
</dbReference>